<organism evidence="4 5">
    <name type="scientific">Cyclospora cayetanensis</name>
    <dbReference type="NCBI Taxonomy" id="88456"/>
    <lineage>
        <taxon>Eukaryota</taxon>
        <taxon>Sar</taxon>
        <taxon>Alveolata</taxon>
        <taxon>Apicomplexa</taxon>
        <taxon>Conoidasida</taxon>
        <taxon>Coccidia</taxon>
        <taxon>Eucoccidiorida</taxon>
        <taxon>Eimeriorina</taxon>
        <taxon>Eimeriidae</taxon>
        <taxon>Cyclospora</taxon>
    </lineage>
</organism>
<name>A0A1D3CS92_9EIME</name>
<evidence type="ECO:0000256" key="2">
    <source>
        <dbReference type="SAM" id="MobiDB-lite"/>
    </source>
</evidence>
<feature type="compositionally biased region" description="Polar residues" evidence="2">
    <location>
        <begin position="26"/>
        <end position="35"/>
    </location>
</feature>
<comment type="similarity">
    <text evidence="1">Belongs to the 14-3-3 family.</text>
</comment>
<feature type="region of interest" description="Disordered" evidence="2">
    <location>
        <begin position="26"/>
        <end position="131"/>
    </location>
</feature>
<dbReference type="InterPro" id="IPR036815">
    <property type="entry name" value="14-3-3_dom_sf"/>
</dbReference>
<sequence>MGEPPGTPRGLAWVAHPLRWFGSHGVSNQEESVTGPSVPLGASENATTQGPHRQHQQRLAASMTQDSSRILDSQVSQFPEGSPATEWQESGSSLQPPSSKATPRGVGSAAQKSTVRIGGKVNPGEASAAAAAGPGSLNMKYIHKFVIDMNKRAAAKQQGAPVESWAPPEGTFGPEAMTKSILVFSGIPHQELDNVISESSAMSLIRESLGATGCPSIELDCVFMASVSSACHRYKDNQDYAKTLIRSQLFQGRDLSEQEWKAVRQCIDSLLSSLASQWNRLGNMSNEADLNHPVGIRRAIQREVLAQKAEVKDKILRHCELLVAVASHCLSLPAAFSTTRIFYNQTLGTIFRFLLEFCEGVAAYQCEDLAVKHFKAAMETAQKDLPPYHTLRIDAVVSYVSFLHQQLGERQEAMEIARSAFKEVAETMDTVPEGDFVVVTKAARTLLRLINSWCYVQLAADAQSALNVQPFVALLPRCPSTRTLMVADRERREHFVNVME</sequence>
<dbReference type="InParanoid" id="A0A1D3CS92"/>
<dbReference type="Pfam" id="PF00244">
    <property type="entry name" value="14-3-3"/>
    <property type="match status" value="1"/>
</dbReference>
<dbReference type="AlphaFoldDB" id="A0A1D3CS92"/>
<evidence type="ECO:0000313" key="5">
    <source>
        <dbReference type="Proteomes" id="UP000095192"/>
    </source>
</evidence>
<dbReference type="PRINTS" id="PR00305">
    <property type="entry name" value="1433ZETA"/>
</dbReference>
<dbReference type="VEuPathDB" id="ToxoDB:cyc_07395"/>
<comment type="caution">
    <text evidence="4">The sequence shown here is derived from an EMBL/GenBank/DDBJ whole genome shotgun (WGS) entry which is preliminary data.</text>
</comment>
<dbReference type="PANTHER" id="PTHR18860">
    <property type="entry name" value="14-3-3 PROTEIN"/>
    <property type="match status" value="1"/>
</dbReference>
<reference evidence="4 5" key="1">
    <citation type="journal article" date="2016" name="BMC Genomics">
        <title>Comparative genomics reveals Cyclospora cayetanensis possesses coccidia-like metabolism and invasion components but unique surface antigens.</title>
        <authorList>
            <person name="Liu S."/>
            <person name="Wang L."/>
            <person name="Zheng H."/>
            <person name="Xu Z."/>
            <person name="Roellig D.M."/>
            <person name="Li N."/>
            <person name="Frace M.A."/>
            <person name="Tang K."/>
            <person name="Arrowood M.J."/>
            <person name="Moss D.M."/>
            <person name="Zhang L."/>
            <person name="Feng Y."/>
            <person name="Xiao L."/>
        </authorList>
    </citation>
    <scope>NUCLEOTIDE SEQUENCE [LARGE SCALE GENOMIC DNA]</scope>
    <source>
        <strain evidence="4 5">CHN_HEN01</strain>
    </source>
</reference>
<keyword evidence="5" id="KW-1185">Reference proteome</keyword>
<protein>
    <recommendedName>
        <fullName evidence="3">14-3-3 domain-containing protein</fullName>
    </recommendedName>
</protein>
<dbReference type="Gene3D" id="1.20.190.20">
    <property type="entry name" value="14-3-3 domain"/>
    <property type="match status" value="1"/>
</dbReference>
<feature type="domain" description="14-3-3" evidence="3">
    <location>
        <begin position="224"/>
        <end position="453"/>
    </location>
</feature>
<accession>A0A1D3CS92</accession>
<evidence type="ECO:0000259" key="3">
    <source>
        <dbReference type="Pfam" id="PF00244"/>
    </source>
</evidence>
<dbReference type="SUPFAM" id="SSF48445">
    <property type="entry name" value="14-3-3 protein"/>
    <property type="match status" value="1"/>
</dbReference>
<evidence type="ECO:0000313" key="4">
    <source>
        <dbReference type="EMBL" id="OEH74071.1"/>
    </source>
</evidence>
<evidence type="ECO:0000256" key="1">
    <source>
        <dbReference type="ARBA" id="ARBA00006141"/>
    </source>
</evidence>
<gene>
    <name evidence="4" type="ORF">cyc_07395</name>
</gene>
<dbReference type="InterPro" id="IPR000308">
    <property type="entry name" value="14-3-3"/>
</dbReference>
<dbReference type="Proteomes" id="UP000095192">
    <property type="component" value="Unassembled WGS sequence"/>
</dbReference>
<proteinExistence type="inferred from homology"/>
<dbReference type="InterPro" id="IPR023410">
    <property type="entry name" value="14-3-3_domain"/>
</dbReference>
<dbReference type="VEuPathDB" id="ToxoDB:LOC34623373"/>
<feature type="compositionally biased region" description="Polar residues" evidence="2">
    <location>
        <begin position="44"/>
        <end position="101"/>
    </location>
</feature>
<dbReference type="EMBL" id="JROU02002140">
    <property type="protein sequence ID" value="OEH74071.1"/>
    <property type="molecule type" value="Genomic_DNA"/>
</dbReference>